<comment type="caution">
    <text evidence="2">The sequence shown here is derived from an EMBL/GenBank/DDBJ whole genome shotgun (WGS) entry which is preliminary data.</text>
</comment>
<feature type="region of interest" description="Disordered" evidence="1">
    <location>
        <begin position="1"/>
        <end position="59"/>
    </location>
</feature>
<feature type="compositionally biased region" description="Basic and acidic residues" evidence="1">
    <location>
        <begin position="1"/>
        <end position="13"/>
    </location>
</feature>
<keyword evidence="3" id="KW-1185">Reference proteome</keyword>
<evidence type="ECO:0000256" key="1">
    <source>
        <dbReference type="SAM" id="MobiDB-lite"/>
    </source>
</evidence>
<evidence type="ECO:0000313" key="2">
    <source>
        <dbReference type="EMBL" id="KAL0177863.1"/>
    </source>
</evidence>
<sequence>REPSISSDTRTDSSTDSYSYKHSHSHHESMASHFSSDSQGTVICNPDNDSASHSSLETT</sequence>
<name>A0ABD0PV17_CIRMR</name>
<reference evidence="2 3" key="1">
    <citation type="submission" date="2024-05" db="EMBL/GenBank/DDBJ databases">
        <title>Genome sequencing and assembly of Indian major carp, Cirrhinus mrigala (Hamilton, 1822).</title>
        <authorList>
            <person name="Mohindra V."/>
            <person name="Chowdhury L.M."/>
            <person name="Lal K."/>
            <person name="Jena J.K."/>
        </authorList>
    </citation>
    <scope>NUCLEOTIDE SEQUENCE [LARGE SCALE GENOMIC DNA]</scope>
    <source>
        <strain evidence="2">CM1030</strain>
        <tissue evidence="2">Blood</tissue>
    </source>
</reference>
<accession>A0ABD0PV17</accession>
<feature type="non-terminal residue" evidence="2">
    <location>
        <position position="59"/>
    </location>
</feature>
<feature type="non-terminal residue" evidence="2">
    <location>
        <position position="1"/>
    </location>
</feature>
<gene>
    <name evidence="2" type="ORF">M9458_026757</name>
</gene>
<feature type="compositionally biased region" description="Polar residues" evidence="1">
    <location>
        <begin position="37"/>
        <end position="59"/>
    </location>
</feature>
<protein>
    <submittedName>
        <fullName evidence="2">Uncharacterized protein</fullName>
    </submittedName>
</protein>
<dbReference type="AlphaFoldDB" id="A0ABD0PV17"/>
<evidence type="ECO:0000313" key="3">
    <source>
        <dbReference type="Proteomes" id="UP001529510"/>
    </source>
</evidence>
<dbReference type="EMBL" id="JAMKFB020000013">
    <property type="protein sequence ID" value="KAL0177863.1"/>
    <property type="molecule type" value="Genomic_DNA"/>
</dbReference>
<proteinExistence type="predicted"/>
<dbReference type="Proteomes" id="UP001529510">
    <property type="component" value="Unassembled WGS sequence"/>
</dbReference>
<organism evidence="2 3">
    <name type="scientific">Cirrhinus mrigala</name>
    <name type="common">Mrigala</name>
    <dbReference type="NCBI Taxonomy" id="683832"/>
    <lineage>
        <taxon>Eukaryota</taxon>
        <taxon>Metazoa</taxon>
        <taxon>Chordata</taxon>
        <taxon>Craniata</taxon>
        <taxon>Vertebrata</taxon>
        <taxon>Euteleostomi</taxon>
        <taxon>Actinopterygii</taxon>
        <taxon>Neopterygii</taxon>
        <taxon>Teleostei</taxon>
        <taxon>Ostariophysi</taxon>
        <taxon>Cypriniformes</taxon>
        <taxon>Cyprinidae</taxon>
        <taxon>Labeoninae</taxon>
        <taxon>Labeonini</taxon>
        <taxon>Cirrhinus</taxon>
    </lineage>
</organism>